<proteinExistence type="predicted"/>
<comment type="caution">
    <text evidence="1">The sequence shown here is derived from an EMBL/GenBank/DDBJ whole genome shotgun (WGS) entry which is preliminary data.</text>
</comment>
<evidence type="ECO:0000313" key="2">
    <source>
        <dbReference type="Proteomes" id="UP000032067"/>
    </source>
</evidence>
<evidence type="ECO:0000313" key="1">
    <source>
        <dbReference type="EMBL" id="KIQ37150.1"/>
    </source>
</evidence>
<dbReference type="OrthoDB" id="7067533at2"/>
<sequence>MTSVTVNIVGGSERENTTAVTIGAVRWGLNGTAPLGSAQIMAEGTWALTVYKTSVPTQIGITVEVYGNVALVNITVNLNDISVN</sequence>
<dbReference type="AlphaFoldDB" id="A0A0D0N700"/>
<gene>
    <name evidence="1" type="ORF">RT97_00515</name>
</gene>
<dbReference type="EMBL" id="JXQQ01000003">
    <property type="protein sequence ID" value="KIQ37150.1"/>
    <property type="molecule type" value="Genomic_DNA"/>
</dbReference>
<name>A0A0D0N700_VARPD</name>
<reference evidence="1 2" key="1">
    <citation type="submission" date="2014-12" db="EMBL/GenBank/DDBJ databases">
        <title>16Stimator: statistical estimation of ribosomal gene copy numbers from draft genome assemblies.</title>
        <authorList>
            <person name="Perisin M.A."/>
            <person name="Vetter M."/>
            <person name="Gilbert J.A."/>
            <person name="Bergelson J."/>
        </authorList>
    </citation>
    <scope>NUCLEOTIDE SEQUENCE [LARGE SCALE GENOMIC DNA]</scope>
    <source>
        <strain evidence="1 2">MEDvA23</strain>
    </source>
</reference>
<dbReference type="Proteomes" id="UP000032067">
    <property type="component" value="Unassembled WGS sequence"/>
</dbReference>
<dbReference type="RefSeq" id="WP_042576829.1">
    <property type="nucleotide sequence ID" value="NZ_JXQQ01000003.1"/>
</dbReference>
<accession>A0A0D0N700</accession>
<organism evidence="1 2">
    <name type="scientific">Variovorax paradoxus</name>
    <dbReference type="NCBI Taxonomy" id="34073"/>
    <lineage>
        <taxon>Bacteria</taxon>
        <taxon>Pseudomonadati</taxon>
        <taxon>Pseudomonadota</taxon>
        <taxon>Betaproteobacteria</taxon>
        <taxon>Burkholderiales</taxon>
        <taxon>Comamonadaceae</taxon>
        <taxon>Variovorax</taxon>
    </lineage>
</organism>
<protein>
    <submittedName>
        <fullName evidence="1">Uncharacterized protein</fullName>
    </submittedName>
</protein>